<feature type="region of interest" description="Disordered" evidence="1">
    <location>
        <begin position="191"/>
        <end position="215"/>
    </location>
</feature>
<sequence length="215" mass="24342">LQKEQRKNVLKKPLAPTRRDRLRTRVLAARPRLQRRLRLQNTTGSPGRRQTRTLRGRQPRPNTSATTVSSSAALAVLKRARRTAVEAAKAAAQAAALINQSQSRRRDVFDANRNLPSRTSAKANSKETEAIAKRRGVGQYPEQTNRGYYVNRAQNRNIAADQAREREYLAQARALIRAQSEQTQQFYGAAQNNNFGQHIGPARGRRGRRGYQSRY</sequence>
<feature type="region of interest" description="Disordered" evidence="1">
    <location>
        <begin position="36"/>
        <end position="68"/>
    </location>
</feature>
<evidence type="ECO:0000313" key="2">
    <source>
        <dbReference type="WBParaSite" id="ECPE_0000409701-mRNA-1"/>
    </source>
</evidence>
<feature type="compositionally biased region" description="Low complexity" evidence="1">
    <location>
        <begin position="59"/>
        <end position="68"/>
    </location>
</feature>
<reference evidence="2" key="1">
    <citation type="submission" date="2016-06" db="UniProtKB">
        <authorList>
            <consortium name="WormBaseParasite"/>
        </authorList>
    </citation>
    <scope>IDENTIFICATION</scope>
</reference>
<dbReference type="AlphaFoldDB" id="A0A183AAV4"/>
<name>A0A183AAV4_9TREM</name>
<feature type="compositionally biased region" description="Basic residues" evidence="1">
    <location>
        <begin position="203"/>
        <end position="215"/>
    </location>
</feature>
<proteinExistence type="predicted"/>
<dbReference type="WBParaSite" id="ECPE_0000409701-mRNA-1">
    <property type="protein sequence ID" value="ECPE_0000409701-mRNA-1"/>
    <property type="gene ID" value="ECPE_0000409701"/>
</dbReference>
<organism evidence="2">
    <name type="scientific">Echinostoma caproni</name>
    <dbReference type="NCBI Taxonomy" id="27848"/>
    <lineage>
        <taxon>Eukaryota</taxon>
        <taxon>Metazoa</taxon>
        <taxon>Spiralia</taxon>
        <taxon>Lophotrochozoa</taxon>
        <taxon>Platyhelminthes</taxon>
        <taxon>Trematoda</taxon>
        <taxon>Digenea</taxon>
        <taxon>Plagiorchiida</taxon>
        <taxon>Echinostomata</taxon>
        <taxon>Echinostomatoidea</taxon>
        <taxon>Echinostomatidae</taxon>
        <taxon>Echinostoma</taxon>
    </lineage>
</organism>
<feature type="region of interest" description="Disordered" evidence="1">
    <location>
        <begin position="116"/>
        <end position="138"/>
    </location>
</feature>
<protein>
    <submittedName>
        <fullName evidence="2">TFG domain-containing protein</fullName>
    </submittedName>
</protein>
<accession>A0A183AAV4</accession>
<feature type="compositionally biased region" description="Basic residues" evidence="1">
    <location>
        <begin position="49"/>
        <end position="58"/>
    </location>
</feature>
<evidence type="ECO:0000256" key="1">
    <source>
        <dbReference type="SAM" id="MobiDB-lite"/>
    </source>
</evidence>